<proteinExistence type="predicted"/>
<evidence type="ECO:0000256" key="4">
    <source>
        <dbReference type="ARBA" id="ARBA00022491"/>
    </source>
</evidence>
<comment type="subcellular location">
    <subcellularLocation>
        <location evidence="2">Chromosome</location>
    </subcellularLocation>
    <subcellularLocation>
        <location evidence="1">Nucleus</location>
    </subcellularLocation>
</comment>
<keyword evidence="4" id="KW-0678">Repressor</keyword>
<feature type="region of interest" description="Disordered" evidence="19">
    <location>
        <begin position="534"/>
        <end position="556"/>
    </location>
</feature>
<dbReference type="Gene3D" id="6.10.140.2220">
    <property type="match status" value="1"/>
</dbReference>
<keyword evidence="9" id="KW-0862">Zinc</keyword>
<evidence type="ECO:0000256" key="8">
    <source>
        <dbReference type="ARBA" id="ARBA00022771"/>
    </source>
</evidence>
<dbReference type="SUPFAM" id="SSF47370">
    <property type="entry name" value="Bromodomain"/>
    <property type="match status" value="1"/>
</dbReference>
<keyword evidence="7" id="KW-0479">Metal-binding</keyword>
<evidence type="ECO:0000256" key="15">
    <source>
        <dbReference type="ARBA" id="ARBA00023242"/>
    </source>
</evidence>
<evidence type="ECO:0000313" key="25">
    <source>
        <dbReference type="EMBL" id="VVC32000.1"/>
    </source>
</evidence>
<evidence type="ECO:0000259" key="23">
    <source>
        <dbReference type="PROSITE" id="PS50865"/>
    </source>
</evidence>
<dbReference type="InterPro" id="IPR001487">
    <property type="entry name" value="Bromodomain"/>
</dbReference>
<dbReference type="Gene3D" id="1.20.920.10">
    <property type="entry name" value="Bromodomain-like"/>
    <property type="match status" value="1"/>
</dbReference>
<dbReference type="PROSITE" id="PS50016">
    <property type="entry name" value="ZF_PHD_2"/>
    <property type="match status" value="1"/>
</dbReference>
<keyword evidence="8 17" id="KW-0863">Zinc-finger</keyword>
<dbReference type="InterPro" id="IPR019787">
    <property type="entry name" value="Znf_PHD-finger"/>
</dbReference>
<dbReference type="InterPro" id="IPR048589">
    <property type="entry name" value="SAMD1-like_WH"/>
</dbReference>
<evidence type="ECO:0000313" key="26">
    <source>
        <dbReference type="Proteomes" id="UP000325440"/>
    </source>
</evidence>
<feature type="domain" description="MYND-type" evidence="23">
    <location>
        <begin position="686"/>
        <end position="721"/>
    </location>
</feature>
<dbReference type="Pfam" id="PF00855">
    <property type="entry name" value="PWWP"/>
    <property type="match status" value="1"/>
</dbReference>
<evidence type="ECO:0000256" key="12">
    <source>
        <dbReference type="ARBA" id="ARBA00023015"/>
    </source>
</evidence>
<evidence type="ECO:0000259" key="21">
    <source>
        <dbReference type="PROSITE" id="PS50016"/>
    </source>
</evidence>
<evidence type="ECO:0000256" key="13">
    <source>
        <dbReference type="ARBA" id="ARBA00023117"/>
    </source>
</evidence>
<evidence type="ECO:0000256" key="5">
    <source>
        <dbReference type="ARBA" id="ARBA00022499"/>
    </source>
</evidence>
<dbReference type="PROSITE" id="PS50865">
    <property type="entry name" value="ZF_MYND_2"/>
    <property type="match status" value="1"/>
</dbReference>
<dbReference type="InterPro" id="IPR002893">
    <property type="entry name" value="Znf_MYND"/>
</dbReference>
<dbReference type="InterPro" id="IPR057053">
    <property type="entry name" value="MYND_ZMYND11_ZMYD8"/>
</dbReference>
<dbReference type="SUPFAM" id="SSF144232">
    <property type="entry name" value="HIT/MYND zinc finger-like"/>
    <property type="match status" value="1"/>
</dbReference>
<dbReference type="InterPro" id="IPR036427">
    <property type="entry name" value="Bromodomain-like_sf"/>
</dbReference>
<name>A0A5E4MRJ1_9HEMI</name>
<evidence type="ECO:0000259" key="22">
    <source>
        <dbReference type="PROSITE" id="PS50812"/>
    </source>
</evidence>
<dbReference type="InterPro" id="IPR017956">
    <property type="entry name" value="AT_hook_DNA-bd_motif"/>
</dbReference>
<dbReference type="PROSITE" id="PS52014">
    <property type="entry name" value="SAMD1_WH"/>
    <property type="match status" value="1"/>
</dbReference>
<keyword evidence="6" id="KW-0597">Phosphoprotein</keyword>
<dbReference type="PANTHER" id="PTHR46379:SF1">
    <property type="entry name" value="ZINC FINGER MYND DOMAIN-CONTAINING PROTEIN 11"/>
    <property type="match status" value="1"/>
</dbReference>
<feature type="coiled-coil region" evidence="18">
    <location>
        <begin position="652"/>
        <end position="679"/>
    </location>
</feature>
<dbReference type="PROSITE" id="PS50812">
    <property type="entry name" value="PWWP"/>
    <property type="match status" value="1"/>
</dbReference>
<keyword evidence="14" id="KW-0804">Transcription</keyword>
<dbReference type="PANTHER" id="PTHR46379">
    <property type="entry name" value="ZINC FINGER MYND DOMAIN-CONTAINING"/>
    <property type="match status" value="1"/>
</dbReference>
<sequence length="725" mass="84079">MGDRLFMAMSRRRISCPLAVQQLWDAVKVIRFQRQVPDVDRITKYMTKVHNMSSEEVGRQLNYCVRDGLLILTKRVGNKGSKVGVETEGYKLPEEKADKDSHDWYCFQCHSAGDVISCTSCYRVYHLSCIEKEDLPENDVKHKFICNICKNCASTKEASKKIKKSQLNRLLYHTTGRLKEKIPLPWAERKIATAAPSTYVSDRLQFQSQLKGSDLHMNMKSALKEKDPWRIELLIFKVIDLQMIEDKSDNDEYKNIEEFRADILTFVHNIIIFHGVHSSLADYGRLMLRDCNKDLEEIMRCRYCYKYSIQKNSKFWFCKPCKPPHELVYAKQEDFPYWPAKVLKIEDDNYEVRFFGGEHHFGIIDKSQIRPISVNIHSLQSQGRTSQWNKACEELRRHQLQLDKVIFGLTTQSSSSSASDSSSEDEDEPPATLPVQKRREKKEILIKSEMKPDNEEAEIKKEEKMCSEEEPVKRKRGRPSSLEKKCSPPKRAFKQVSIEKKSTPEVIIEKRGRGRPRKVVEPVNIESIPIKPQKIKVKTPKENSNIAEGIKSTKEGIRTMREGIKTMKEGIKTTKNTSPSKTKSPTKESEVDENITSTTERLKDSNVVEDETVSSSCQDLVRSVKVQTKPINKKPPKSYISKIRSEMEVEKRKAIEQLIDQHKEEIALLQESHNIALSEVKKKQWCVNCESEAIYHCCWNTAYCSPKCQLIHWSSEHKRHCRRKR</sequence>
<keyword evidence="11" id="KW-0156">Chromatin regulator</keyword>
<reference evidence="25 26" key="1">
    <citation type="submission" date="2019-08" db="EMBL/GenBank/DDBJ databases">
        <authorList>
            <person name="Alioto T."/>
            <person name="Alioto T."/>
            <person name="Gomez Garrido J."/>
        </authorList>
    </citation>
    <scope>NUCLEOTIDE SEQUENCE [LARGE SCALE GENOMIC DNA]</scope>
</reference>
<feature type="domain" description="PHD-type" evidence="21">
    <location>
        <begin position="103"/>
        <end position="152"/>
    </location>
</feature>
<evidence type="ECO:0000256" key="2">
    <source>
        <dbReference type="ARBA" id="ARBA00004286"/>
    </source>
</evidence>
<dbReference type="GO" id="GO:0140006">
    <property type="term" value="F:histone H3 reader activity"/>
    <property type="evidence" value="ECO:0007669"/>
    <property type="project" value="UniProtKB-ARBA"/>
</dbReference>
<evidence type="ECO:0000256" key="18">
    <source>
        <dbReference type="SAM" id="Coils"/>
    </source>
</evidence>
<dbReference type="PROSITE" id="PS01360">
    <property type="entry name" value="ZF_MYND_1"/>
    <property type="match status" value="1"/>
</dbReference>
<evidence type="ECO:0000256" key="17">
    <source>
        <dbReference type="PROSITE-ProRule" id="PRU00134"/>
    </source>
</evidence>
<dbReference type="GO" id="GO:0003714">
    <property type="term" value="F:transcription corepressor activity"/>
    <property type="evidence" value="ECO:0007669"/>
    <property type="project" value="InterPro"/>
</dbReference>
<dbReference type="SUPFAM" id="SSF57903">
    <property type="entry name" value="FYVE/PHD zinc finger"/>
    <property type="match status" value="1"/>
</dbReference>
<feature type="compositionally biased region" description="Low complexity" evidence="19">
    <location>
        <begin position="573"/>
        <end position="583"/>
    </location>
</feature>
<dbReference type="InterPro" id="IPR011011">
    <property type="entry name" value="Znf_FYVE_PHD"/>
</dbReference>
<evidence type="ECO:0000256" key="19">
    <source>
        <dbReference type="SAM" id="MobiDB-lite"/>
    </source>
</evidence>
<feature type="domain" description="PWWP" evidence="22">
    <location>
        <begin position="324"/>
        <end position="375"/>
    </location>
</feature>
<feature type="compositionally biased region" description="Basic and acidic residues" evidence="19">
    <location>
        <begin position="441"/>
        <end position="472"/>
    </location>
</feature>
<organism evidence="25 26">
    <name type="scientific">Cinara cedri</name>
    <dbReference type="NCBI Taxonomy" id="506608"/>
    <lineage>
        <taxon>Eukaryota</taxon>
        <taxon>Metazoa</taxon>
        <taxon>Ecdysozoa</taxon>
        <taxon>Arthropoda</taxon>
        <taxon>Hexapoda</taxon>
        <taxon>Insecta</taxon>
        <taxon>Pterygota</taxon>
        <taxon>Neoptera</taxon>
        <taxon>Paraneoptera</taxon>
        <taxon>Hemiptera</taxon>
        <taxon>Sternorrhyncha</taxon>
        <taxon>Aphidomorpha</taxon>
        <taxon>Aphidoidea</taxon>
        <taxon>Aphididae</taxon>
        <taxon>Lachninae</taxon>
        <taxon>Cinara</taxon>
    </lineage>
</organism>
<dbReference type="InterPro" id="IPR047268">
    <property type="entry name" value="PWWP_BS69"/>
</dbReference>
<dbReference type="GO" id="GO:0003677">
    <property type="term" value="F:DNA binding"/>
    <property type="evidence" value="ECO:0007669"/>
    <property type="project" value="UniProtKB-KW"/>
</dbReference>
<dbReference type="GO" id="GO:0009966">
    <property type="term" value="P:regulation of signal transduction"/>
    <property type="evidence" value="ECO:0007669"/>
    <property type="project" value="TreeGrafter"/>
</dbReference>
<evidence type="ECO:0000256" key="1">
    <source>
        <dbReference type="ARBA" id="ARBA00004123"/>
    </source>
</evidence>
<keyword evidence="10" id="KW-0832">Ubl conjugation</keyword>
<feature type="region of interest" description="Disordered" evidence="19">
    <location>
        <begin position="568"/>
        <end position="596"/>
    </location>
</feature>
<dbReference type="Gene3D" id="3.30.40.10">
    <property type="entry name" value="Zinc/RING finger domain, C3HC4 (zinc finger)"/>
    <property type="match status" value="1"/>
</dbReference>
<evidence type="ECO:0000259" key="20">
    <source>
        <dbReference type="PROSITE" id="PS50014"/>
    </source>
</evidence>
<gene>
    <name evidence="25" type="ORF">CINCED_3A001263</name>
</gene>
<dbReference type="InterPro" id="IPR019786">
    <property type="entry name" value="Zinc_finger_PHD-type_CS"/>
</dbReference>
<evidence type="ECO:0000256" key="10">
    <source>
        <dbReference type="ARBA" id="ARBA00022843"/>
    </source>
</evidence>
<dbReference type="SMART" id="SM00293">
    <property type="entry name" value="PWWP"/>
    <property type="match status" value="1"/>
</dbReference>
<keyword evidence="25" id="KW-0238">DNA-binding</keyword>
<feature type="region of interest" description="Disordered" evidence="19">
    <location>
        <begin position="411"/>
        <end position="492"/>
    </location>
</feature>
<dbReference type="SMART" id="SM00384">
    <property type="entry name" value="AT_hook"/>
    <property type="match status" value="2"/>
</dbReference>
<feature type="domain" description="Bromo" evidence="20">
    <location>
        <begin position="234"/>
        <end position="281"/>
    </location>
</feature>
<dbReference type="InterPro" id="IPR013083">
    <property type="entry name" value="Znf_RING/FYVE/PHD"/>
</dbReference>
<dbReference type="PROSITE" id="PS01359">
    <property type="entry name" value="ZF_PHD_1"/>
    <property type="match status" value="1"/>
</dbReference>
<keyword evidence="12" id="KW-0805">Transcription regulation</keyword>
<dbReference type="InterPro" id="IPR000313">
    <property type="entry name" value="PWWP_dom"/>
</dbReference>
<dbReference type="GO" id="GO:0034243">
    <property type="term" value="P:regulation of transcription elongation by RNA polymerase II"/>
    <property type="evidence" value="ECO:0007669"/>
    <property type="project" value="InterPro"/>
</dbReference>
<evidence type="ECO:0000256" key="7">
    <source>
        <dbReference type="ARBA" id="ARBA00022723"/>
    </source>
</evidence>
<dbReference type="CDD" id="cd15537">
    <property type="entry name" value="PHD_BS69"/>
    <property type="match status" value="1"/>
</dbReference>
<evidence type="ECO:0000256" key="9">
    <source>
        <dbReference type="ARBA" id="ARBA00022833"/>
    </source>
</evidence>
<feature type="domain" description="SAMD1-like winged helix (WH)" evidence="24">
    <location>
        <begin position="11"/>
        <end position="87"/>
    </location>
</feature>
<accession>A0A5E4MRJ1</accession>
<dbReference type="GO" id="GO:0005634">
    <property type="term" value="C:nucleus"/>
    <property type="evidence" value="ECO:0007669"/>
    <property type="project" value="UniProtKB-SubCell"/>
</dbReference>
<dbReference type="Pfam" id="PF02178">
    <property type="entry name" value="AT_hook"/>
    <property type="match status" value="2"/>
</dbReference>
<dbReference type="SUPFAM" id="SSF63748">
    <property type="entry name" value="Tudor/PWWP/MBT"/>
    <property type="match status" value="1"/>
</dbReference>
<evidence type="ECO:0000259" key="24">
    <source>
        <dbReference type="PROSITE" id="PS52014"/>
    </source>
</evidence>
<protein>
    <submittedName>
        <fullName evidence="25">Zinc finger, PHD-type,PWWP domain,AT hook, DNA-binding motif,Zinc finger, MYND-type,Zinc finger, FYVE/PHD</fullName>
    </submittedName>
</protein>
<keyword evidence="5" id="KW-1017">Isopeptide bond</keyword>
<dbReference type="Pfam" id="PF21524">
    <property type="entry name" value="SAMD1_WH"/>
    <property type="match status" value="1"/>
</dbReference>
<dbReference type="EMBL" id="CABPRJ010000952">
    <property type="protein sequence ID" value="VVC32000.1"/>
    <property type="molecule type" value="Genomic_DNA"/>
</dbReference>
<keyword evidence="3" id="KW-0158">Chromosome</keyword>
<dbReference type="GO" id="GO:0005694">
    <property type="term" value="C:chromosome"/>
    <property type="evidence" value="ECO:0007669"/>
    <property type="project" value="UniProtKB-SubCell"/>
</dbReference>
<dbReference type="SMART" id="SM00249">
    <property type="entry name" value="PHD"/>
    <property type="match status" value="1"/>
</dbReference>
<dbReference type="AlphaFoldDB" id="A0A5E4MRJ1"/>
<evidence type="ECO:0000256" key="14">
    <source>
        <dbReference type="ARBA" id="ARBA00023163"/>
    </source>
</evidence>
<evidence type="ECO:0000256" key="6">
    <source>
        <dbReference type="ARBA" id="ARBA00022553"/>
    </source>
</evidence>
<dbReference type="Pfam" id="PF24324">
    <property type="entry name" value="MYND_ZMYND11_ZMYD8"/>
    <property type="match status" value="1"/>
</dbReference>
<dbReference type="InterPro" id="IPR047269">
    <property type="entry name" value="ZMY11"/>
</dbReference>
<dbReference type="PROSITE" id="PS50014">
    <property type="entry name" value="BROMODOMAIN_2"/>
    <property type="match status" value="1"/>
</dbReference>
<evidence type="ECO:0000256" key="16">
    <source>
        <dbReference type="PROSITE-ProRule" id="PRU00035"/>
    </source>
</evidence>
<dbReference type="Pfam" id="PF00439">
    <property type="entry name" value="Bromodomain"/>
    <property type="match status" value="1"/>
</dbReference>
<evidence type="ECO:0000256" key="11">
    <source>
        <dbReference type="ARBA" id="ARBA00022853"/>
    </source>
</evidence>
<keyword evidence="13 16" id="KW-0103">Bromodomain</keyword>
<keyword evidence="26" id="KW-1185">Reference proteome</keyword>
<dbReference type="OrthoDB" id="6272564at2759"/>
<keyword evidence="18" id="KW-0175">Coiled coil</keyword>
<keyword evidence="15" id="KW-0539">Nucleus</keyword>
<evidence type="ECO:0000256" key="3">
    <source>
        <dbReference type="ARBA" id="ARBA00022454"/>
    </source>
</evidence>
<dbReference type="InterPro" id="IPR001965">
    <property type="entry name" value="Znf_PHD"/>
</dbReference>
<dbReference type="FunFam" id="6.10.140.2220:FF:000002">
    <property type="entry name" value="Protein kinase C-binding protein 1 isoform C"/>
    <property type="match status" value="1"/>
</dbReference>
<dbReference type="GO" id="GO:0008270">
    <property type="term" value="F:zinc ion binding"/>
    <property type="evidence" value="ECO:0007669"/>
    <property type="project" value="UniProtKB-KW"/>
</dbReference>
<dbReference type="CDD" id="cd20159">
    <property type="entry name" value="PWWP_BS69"/>
    <property type="match status" value="1"/>
</dbReference>
<dbReference type="Proteomes" id="UP000325440">
    <property type="component" value="Unassembled WGS sequence"/>
</dbReference>
<dbReference type="Gene3D" id="2.30.30.140">
    <property type="match status" value="1"/>
</dbReference>